<dbReference type="InterPro" id="IPR042213">
    <property type="entry name" value="NBD_C_sf"/>
</dbReference>
<accession>A0A975YM64</accession>
<evidence type="ECO:0000256" key="5">
    <source>
        <dbReference type="ARBA" id="ARBA00022840"/>
    </source>
</evidence>
<dbReference type="InterPro" id="IPR037051">
    <property type="entry name" value="4-carb_acid_sugar_kinase_N_sf"/>
</dbReference>
<name>A0A975YM64_9VIBR</name>
<dbReference type="AlphaFoldDB" id="A0A975YM64"/>
<dbReference type="EMBL" id="CP076642">
    <property type="protein sequence ID" value="QXO16110.1"/>
    <property type="molecule type" value="Genomic_DNA"/>
</dbReference>
<evidence type="ECO:0000259" key="7">
    <source>
        <dbReference type="Pfam" id="PF07005"/>
    </source>
</evidence>
<dbReference type="RefSeq" id="WP_136486724.1">
    <property type="nucleotide sequence ID" value="NZ_CP076642.1"/>
</dbReference>
<dbReference type="SUPFAM" id="SSF142764">
    <property type="entry name" value="YgbK-like"/>
    <property type="match status" value="1"/>
</dbReference>
<evidence type="ECO:0000256" key="2">
    <source>
        <dbReference type="ARBA" id="ARBA00022679"/>
    </source>
</evidence>
<keyword evidence="5" id="KW-0067">ATP-binding</keyword>
<dbReference type="InterPro" id="IPR031475">
    <property type="entry name" value="NBD_C"/>
</dbReference>
<keyword evidence="2" id="KW-0808">Transferase</keyword>
<dbReference type="Pfam" id="PF07005">
    <property type="entry name" value="SBD_N"/>
    <property type="match status" value="1"/>
</dbReference>
<evidence type="ECO:0000256" key="3">
    <source>
        <dbReference type="ARBA" id="ARBA00022741"/>
    </source>
</evidence>
<dbReference type="GO" id="GO:0016301">
    <property type="term" value="F:kinase activity"/>
    <property type="evidence" value="ECO:0007669"/>
    <property type="project" value="UniProtKB-KW"/>
</dbReference>
<feature type="domain" description="Four-carbon acid sugar kinase N-terminal" evidence="7">
    <location>
        <begin position="13"/>
        <end position="228"/>
    </location>
</feature>
<dbReference type="Pfam" id="PF17042">
    <property type="entry name" value="NBD_C"/>
    <property type="match status" value="1"/>
</dbReference>
<dbReference type="InterPro" id="IPR010737">
    <property type="entry name" value="4-carb_acid_sugar_kinase_N"/>
</dbReference>
<proteinExistence type="inferred from homology"/>
<dbReference type="KEGG" id="vos:KNV97_00860"/>
<evidence type="ECO:0000256" key="4">
    <source>
        <dbReference type="ARBA" id="ARBA00022777"/>
    </source>
</evidence>
<keyword evidence="4 9" id="KW-0418">Kinase</keyword>
<protein>
    <submittedName>
        <fullName evidence="9">Four-carbon acid sugar kinase family protein</fullName>
    </submittedName>
</protein>
<dbReference type="Gene3D" id="3.40.50.10840">
    <property type="entry name" value="Putative sugar-binding, N-terminal domain"/>
    <property type="match status" value="1"/>
</dbReference>
<dbReference type="GO" id="GO:0005524">
    <property type="term" value="F:ATP binding"/>
    <property type="evidence" value="ECO:0007669"/>
    <property type="project" value="UniProtKB-KW"/>
</dbReference>
<dbReference type="Gene3D" id="3.40.980.20">
    <property type="entry name" value="Four-carbon acid sugar kinase, nucleotide binding domain"/>
    <property type="match status" value="1"/>
</dbReference>
<keyword evidence="10" id="KW-1185">Reference proteome</keyword>
<comment type="similarity">
    <text evidence="1">Belongs to the four-carbon acid sugar kinase family.</text>
</comment>
<dbReference type="Proteomes" id="UP000694232">
    <property type="component" value="Chromosome 2"/>
</dbReference>
<gene>
    <name evidence="9" type="ORF">KNV97_00860</name>
</gene>
<reference evidence="9" key="1">
    <citation type="submission" date="2021-06" db="EMBL/GenBank/DDBJ databases">
        <title>Vibrio nov. sp., novel gut bacterium isolated from Yellow Sea oyster.</title>
        <authorList>
            <person name="Muhammad N."/>
            <person name="Nguyen T.H."/>
            <person name="Lee Y.-J."/>
            <person name="Ko J."/>
            <person name="Kim S.-G."/>
        </authorList>
    </citation>
    <scope>NUCLEOTIDE SEQUENCE</scope>
    <source>
        <strain evidence="9">OG9-811</strain>
    </source>
</reference>
<evidence type="ECO:0000313" key="9">
    <source>
        <dbReference type="EMBL" id="QXO16110.1"/>
    </source>
</evidence>
<keyword evidence="3" id="KW-0547">Nucleotide-binding</keyword>
<evidence type="ECO:0000256" key="6">
    <source>
        <dbReference type="ARBA" id="ARBA00023277"/>
    </source>
</evidence>
<organism evidence="9 10">
    <name type="scientific">Vibrio ostreae</name>
    <dbReference type="NCBI Taxonomy" id="2841925"/>
    <lineage>
        <taxon>Bacteria</taxon>
        <taxon>Pseudomonadati</taxon>
        <taxon>Pseudomonadota</taxon>
        <taxon>Gammaproteobacteria</taxon>
        <taxon>Vibrionales</taxon>
        <taxon>Vibrionaceae</taxon>
        <taxon>Vibrio</taxon>
    </lineage>
</organism>
<evidence type="ECO:0000256" key="1">
    <source>
        <dbReference type="ARBA" id="ARBA00005715"/>
    </source>
</evidence>
<sequence length="434" mass="47248">MLKQDQLTLPKFIIADDFTGANDVGVGLAAHGIDVSVLLNSAYSSDVTSNQATIICTDSRDDSAAQADDKMRQLMQRYPELTQQKILLKKIDSTLRGNVGAEITPWVESCYSVAIMVMCAPHAGRKTLGGECFVHDQLLTDTEFASDPKSPVTSARIKTLIESQSHLAVSELFLDQIRTPALADTLQAHANLGTKVIVCDAQTAQDMIEIYQAANQLSASCVIVTTGEMTQALLPTDAQRCPPQPKLYNHQPLLGVIGSMSSMTLSQVQYLQNHHKAQVIDVDVKTALFAENQDYLHSLVAAIAQAHQTGRHCFIRTCQSDDQRHDIEAICTQLTISRLELGNRVKLFLAQTTQEVLKQCTPGALLLCGGDIALAVCHQLKIGQFNLKGLSAQCIPWGILPYKQASIPLFTKAGGFGVDSSFDQIITILEQEEA</sequence>
<evidence type="ECO:0000259" key="8">
    <source>
        <dbReference type="Pfam" id="PF17042"/>
    </source>
</evidence>
<feature type="domain" description="Four-carbon acid sugar kinase nucleotide binding" evidence="8">
    <location>
        <begin position="254"/>
        <end position="422"/>
    </location>
</feature>
<evidence type="ECO:0000313" key="10">
    <source>
        <dbReference type="Proteomes" id="UP000694232"/>
    </source>
</evidence>
<keyword evidence="6" id="KW-0119">Carbohydrate metabolism</keyword>